<name>A0A1R3ICJ4_COCAP</name>
<keyword evidence="4" id="KW-1185">Reference proteome</keyword>
<dbReference type="GO" id="GO:0008270">
    <property type="term" value="F:zinc ion binding"/>
    <property type="evidence" value="ECO:0007669"/>
    <property type="project" value="UniProtKB-KW"/>
</dbReference>
<dbReference type="InterPro" id="IPR013083">
    <property type="entry name" value="Znf_RING/FYVE/PHD"/>
</dbReference>
<keyword evidence="1" id="KW-0863">Zinc-finger</keyword>
<protein>
    <submittedName>
        <fullName evidence="3">Zinc finger, RING-type</fullName>
    </submittedName>
</protein>
<dbReference type="SMART" id="SM00184">
    <property type="entry name" value="RING"/>
    <property type="match status" value="1"/>
</dbReference>
<organism evidence="3 4">
    <name type="scientific">Corchorus capsularis</name>
    <name type="common">Jute</name>
    <dbReference type="NCBI Taxonomy" id="210143"/>
    <lineage>
        <taxon>Eukaryota</taxon>
        <taxon>Viridiplantae</taxon>
        <taxon>Streptophyta</taxon>
        <taxon>Embryophyta</taxon>
        <taxon>Tracheophyta</taxon>
        <taxon>Spermatophyta</taxon>
        <taxon>Magnoliopsida</taxon>
        <taxon>eudicotyledons</taxon>
        <taxon>Gunneridae</taxon>
        <taxon>Pentapetalae</taxon>
        <taxon>rosids</taxon>
        <taxon>malvids</taxon>
        <taxon>Malvales</taxon>
        <taxon>Malvaceae</taxon>
        <taxon>Grewioideae</taxon>
        <taxon>Apeibeae</taxon>
        <taxon>Corchorus</taxon>
    </lineage>
</organism>
<dbReference type="PANTHER" id="PTHR45676">
    <property type="entry name" value="RING-H2 FINGER PROTEIN ATL51-RELATED"/>
    <property type="match status" value="1"/>
</dbReference>
<dbReference type="Pfam" id="PF13639">
    <property type="entry name" value="zf-RING_2"/>
    <property type="match status" value="1"/>
</dbReference>
<dbReference type="STRING" id="210143.A0A1R3ICJ4"/>
<feature type="domain" description="RING-type" evidence="2">
    <location>
        <begin position="44"/>
        <end position="86"/>
    </location>
</feature>
<evidence type="ECO:0000259" key="2">
    <source>
        <dbReference type="PROSITE" id="PS50089"/>
    </source>
</evidence>
<gene>
    <name evidence="3" type="ORF">CCACVL1_13060</name>
</gene>
<dbReference type="PANTHER" id="PTHR45676:SF182">
    <property type="entry name" value="RING-TYPE E3 UBIQUITIN TRANSFERASE"/>
    <property type="match status" value="1"/>
</dbReference>
<dbReference type="Gramene" id="OMO80275">
    <property type="protein sequence ID" value="OMO80275"/>
    <property type="gene ID" value="CCACVL1_13060"/>
</dbReference>
<evidence type="ECO:0000313" key="4">
    <source>
        <dbReference type="Proteomes" id="UP000188268"/>
    </source>
</evidence>
<dbReference type="UniPathway" id="UPA00143"/>
<keyword evidence="1" id="KW-0862">Zinc</keyword>
<comment type="caution">
    <text evidence="3">The sequence shown here is derived from an EMBL/GenBank/DDBJ whole genome shotgun (WGS) entry which is preliminary data.</text>
</comment>
<dbReference type="SUPFAM" id="SSF57850">
    <property type="entry name" value="RING/U-box"/>
    <property type="match status" value="1"/>
</dbReference>
<keyword evidence="1" id="KW-0479">Metal-binding</keyword>
<evidence type="ECO:0000256" key="1">
    <source>
        <dbReference type="PROSITE-ProRule" id="PRU00175"/>
    </source>
</evidence>
<dbReference type="AlphaFoldDB" id="A0A1R3ICJ4"/>
<dbReference type="PROSITE" id="PS50089">
    <property type="entry name" value="ZF_RING_2"/>
    <property type="match status" value="1"/>
</dbReference>
<sequence>MPVHDIELGQVQQPRILAVSVVAAICETRLPVRRSKPSYAEGKCCICLEEFEEEDSCWVLVNCDHAFHKACAQEWLKKKLSCPLCRTDITCSVINIVDV</sequence>
<accession>A0A1R3ICJ4</accession>
<dbReference type="GO" id="GO:0016567">
    <property type="term" value="P:protein ubiquitination"/>
    <property type="evidence" value="ECO:0007669"/>
    <property type="project" value="UniProtKB-UniPathway"/>
</dbReference>
<dbReference type="OMA" id="AAICETR"/>
<dbReference type="EMBL" id="AWWV01010315">
    <property type="protein sequence ID" value="OMO80275.1"/>
    <property type="molecule type" value="Genomic_DNA"/>
</dbReference>
<proteinExistence type="predicted"/>
<dbReference type="Proteomes" id="UP000188268">
    <property type="component" value="Unassembled WGS sequence"/>
</dbReference>
<reference evidence="3 4" key="1">
    <citation type="submission" date="2013-09" db="EMBL/GenBank/DDBJ databases">
        <title>Corchorus capsularis genome sequencing.</title>
        <authorList>
            <person name="Alam M."/>
            <person name="Haque M.S."/>
            <person name="Islam M.S."/>
            <person name="Emdad E.M."/>
            <person name="Islam M.M."/>
            <person name="Ahmed B."/>
            <person name="Halim A."/>
            <person name="Hossen Q.M.M."/>
            <person name="Hossain M.Z."/>
            <person name="Ahmed R."/>
            <person name="Khan M.M."/>
            <person name="Islam R."/>
            <person name="Rashid M.M."/>
            <person name="Khan S.A."/>
            <person name="Rahman M.S."/>
            <person name="Alam M."/>
        </authorList>
    </citation>
    <scope>NUCLEOTIDE SEQUENCE [LARGE SCALE GENOMIC DNA]</scope>
    <source>
        <strain evidence="4">cv. CVL-1</strain>
        <tissue evidence="3">Whole seedling</tissue>
    </source>
</reference>
<dbReference type="Gene3D" id="3.30.40.10">
    <property type="entry name" value="Zinc/RING finger domain, C3HC4 (zinc finger)"/>
    <property type="match status" value="1"/>
</dbReference>
<dbReference type="OrthoDB" id="9984778at2759"/>
<evidence type="ECO:0000313" key="3">
    <source>
        <dbReference type="EMBL" id="OMO80275.1"/>
    </source>
</evidence>
<dbReference type="InterPro" id="IPR001841">
    <property type="entry name" value="Znf_RING"/>
</dbReference>